<keyword evidence="2" id="KW-1185">Reference proteome</keyword>
<name>A0A433L9T7_9GAMM</name>
<accession>A0A433L9T7</accession>
<protein>
    <submittedName>
        <fullName evidence="1">DUF2971 domain-containing protein</fullName>
    </submittedName>
</protein>
<organism evidence="1 2">
    <name type="scientific">Vreelandella populi</name>
    <dbReference type="NCBI Taxonomy" id="2498858"/>
    <lineage>
        <taxon>Bacteria</taxon>
        <taxon>Pseudomonadati</taxon>
        <taxon>Pseudomonadota</taxon>
        <taxon>Gammaproteobacteria</taxon>
        <taxon>Oceanospirillales</taxon>
        <taxon>Halomonadaceae</taxon>
        <taxon>Vreelandella</taxon>
    </lineage>
</organism>
<comment type="caution">
    <text evidence="1">The sequence shown here is derived from an EMBL/GenBank/DDBJ whole genome shotgun (WGS) entry which is preliminary data.</text>
</comment>
<sequence length="301" mass="34412">MYFIMIGTKPTTYIKAGFMILYKYLTYEVGYSILENNSIAFSSPESFNDPFESEAACSFFPGKAKINLSTQKKIRDAAVQQFKKSYGVLSLTRQPLNPLMWSHYAGEHTGMVIGIDVSEECFTSEIENTIPVQFGNVIYTHTKPSNLFLDTLSEKLNITQSFSFDRDHIETYQRAFLYKASCWSYEEEVRIVKSIPLPLNPEKFITLKSGNFKIINAFSRCNLIDLPLFLMPKGVIKEVYIGLRSGIHDAEYNAELSLEIVNTIRSSQPQTAIFGCKIKENTWELDRFDLEKEALRQLGET</sequence>
<gene>
    <name evidence="1" type="ORF">ELY37_14580</name>
</gene>
<dbReference type="InterPro" id="IPR021352">
    <property type="entry name" value="DUF2971"/>
</dbReference>
<reference evidence="1 2" key="1">
    <citation type="submission" date="2018-12" db="EMBL/GenBank/DDBJ databases">
        <title>three novel Halomonas strain isolated from plants.</title>
        <authorList>
            <person name="Sun C."/>
        </authorList>
    </citation>
    <scope>NUCLEOTIDE SEQUENCE [LARGE SCALE GENOMIC DNA]</scope>
    <source>
        <strain evidence="1 2">RC</strain>
    </source>
</reference>
<proteinExistence type="predicted"/>
<evidence type="ECO:0000313" key="2">
    <source>
        <dbReference type="Proteomes" id="UP000286912"/>
    </source>
</evidence>
<dbReference type="OrthoDB" id="4119964at2"/>
<dbReference type="EMBL" id="RZHD01000007">
    <property type="protein sequence ID" value="RUR44320.1"/>
    <property type="molecule type" value="Genomic_DNA"/>
</dbReference>
<dbReference type="AlphaFoldDB" id="A0A433L9T7"/>
<dbReference type="Pfam" id="PF11185">
    <property type="entry name" value="DUF2971"/>
    <property type="match status" value="1"/>
</dbReference>
<dbReference type="Proteomes" id="UP000286912">
    <property type="component" value="Unassembled WGS sequence"/>
</dbReference>
<evidence type="ECO:0000313" key="1">
    <source>
        <dbReference type="EMBL" id="RUR44320.1"/>
    </source>
</evidence>